<keyword evidence="4 7" id="KW-0812">Transmembrane</keyword>
<feature type="transmembrane region" description="Helical" evidence="7">
    <location>
        <begin position="287"/>
        <end position="303"/>
    </location>
</feature>
<evidence type="ECO:0000256" key="4">
    <source>
        <dbReference type="ARBA" id="ARBA00022692"/>
    </source>
</evidence>
<keyword evidence="12" id="KW-1185">Reference proteome</keyword>
<dbReference type="PANTHER" id="PTHR48041:SF68">
    <property type="entry name" value="ABC TRANSPORTER DOMAIN-CONTAINING PROTEIN"/>
    <property type="match status" value="1"/>
</dbReference>
<comment type="subcellular location">
    <subcellularLocation>
        <location evidence="1">Membrane</location>
        <topology evidence="1">Multi-pass membrane protein</topology>
    </subcellularLocation>
</comment>
<dbReference type="Pfam" id="PF01061">
    <property type="entry name" value="ABC2_membrane"/>
    <property type="match status" value="1"/>
</dbReference>
<dbReference type="InterPro" id="IPR003439">
    <property type="entry name" value="ABC_transporter-like_ATP-bd"/>
</dbReference>
<evidence type="ECO:0000256" key="6">
    <source>
        <dbReference type="ARBA" id="ARBA00023136"/>
    </source>
</evidence>
<evidence type="ECO:0000256" key="1">
    <source>
        <dbReference type="ARBA" id="ARBA00004141"/>
    </source>
</evidence>
<evidence type="ECO:0000256" key="3">
    <source>
        <dbReference type="ARBA" id="ARBA00022448"/>
    </source>
</evidence>
<dbReference type="PANTHER" id="PTHR48041">
    <property type="entry name" value="ABC TRANSPORTER G FAMILY MEMBER 28"/>
    <property type="match status" value="1"/>
</dbReference>
<feature type="transmembrane region" description="Helical" evidence="7">
    <location>
        <begin position="247"/>
        <end position="267"/>
    </location>
</feature>
<dbReference type="InterPro" id="IPR027417">
    <property type="entry name" value="P-loop_NTPase"/>
</dbReference>
<dbReference type="SUPFAM" id="SSF52540">
    <property type="entry name" value="P-loop containing nucleoside triphosphate hydrolases"/>
    <property type="match status" value="1"/>
</dbReference>
<evidence type="ECO:0000259" key="8">
    <source>
        <dbReference type="Pfam" id="PF00005"/>
    </source>
</evidence>
<dbReference type="InterPro" id="IPR050352">
    <property type="entry name" value="ABCG_transporters"/>
</dbReference>
<organism evidence="13">
    <name type="scientific">Nippostrongylus brasiliensis</name>
    <name type="common">Rat hookworm</name>
    <dbReference type="NCBI Taxonomy" id="27835"/>
    <lineage>
        <taxon>Eukaryota</taxon>
        <taxon>Metazoa</taxon>
        <taxon>Ecdysozoa</taxon>
        <taxon>Nematoda</taxon>
        <taxon>Chromadorea</taxon>
        <taxon>Rhabditida</taxon>
        <taxon>Rhabditina</taxon>
        <taxon>Rhabditomorpha</taxon>
        <taxon>Strongyloidea</taxon>
        <taxon>Heligmosomidae</taxon>
        <taxon>Nippostrongylus</taxon>
    </lineage>
</organism>
<dbReference type="Gene3D" id="3.40.50.300">
    <property type="entry name" value="P-loop containing nucleotide triphosphate hydrolases"/>
    <property type="match status" value="1"/>
</dbReference>
<feature type="transmembrane region" description="Helical" evidence="7">
    <location>
        <begin position="443"/>
        <end position="467"/>
    </location>
</feature>
<feature type="domain" description="ABC-2 type transporter transmembrane" evidence="9">
    <location>
        <begin position="222"/>
        <end position="403"/>
    </location>
</feature>
<keyword evidence="3" id="KW-0813">Transport</keyword>
<keyword evidence="5 7" id="KW-1133">Transmembrane helix</keyword>
<name>A0A0N4YBS0_NIPBR</name>
<evidence type="ECO:0000259" key="10">
    <source>
        <dbReference type="Pfam" id="PF19055"/>
    </source>
</evidence>
<evidence type="ECO:0000313" key="12">
    <source>
        <dbReference type="Proteomes" id="UP000271162"/>
    </source>
</evidence>
<feature type="domain" description="ABC transporter family G" evidence="10">
    <location>
        <begin position="150"/>
        <end position="206"/>
    </location>
</feature>
<dbReference type="GO" id="GO:0016887">
    <property type="term" value="F:ATP hydrolysis activity"/>
    <property type="evidence" value="ECO:0007669"/>
    <property type="project" value="InterPro"/>
</dbReference>
<proteinExistence type="inferred from homology"/>
<evidence type="ECO:0000313" key="11">
    <source>
        <dbReference type="EMBL" id="VDL77527.1"/>
    </source>
</evidence>
<protein>
    <submittedName>
        <fullName evidence="13">ABC transporter domain-containing protein</fullName>
    </submittedName>
</protein>
<evidence type="ECO:0000256" key="2">
    <source>
        <dbReference type="ARBA" id="ARBA00005814"/>
    </source>
</evidence>
<dbReference type="AlphaFoldDB" id="A0A0N4YBS0"/>
<keyword evidence="6 7" id="KW-0472">Membrane</keyword>
<dbReference type="GO" id="GO:0005886">
    <property type="term" value="C:plasma membrane"/>
    <property type="evidence" value="ECO:0007669"/>
    <property type="project" value="TreeGrafter"/>
</dbReference>
<dbReference type="STRING" id="27835.A0A0N4YBS0"/>
<dbReference type="Pfam" id="PF00005">
    <property type="entry name" value="ABC_tran"/>
    <property type="match status" value="1"/>
</dbReference>
<evidence type="ECO:0000256" key="7">
    <source>
        <dbReference type="SAM" id="Phobius"/>
    </source>
</evidence>
<sequence length="472" mass="52475">MLLEDGDMKALSAYVQQEDLFSSQVTVEEQLMFAARLRMPANKTDEERRASVENAIQEVVHHSLAHFQQNPSVSMSLNTCRNNRVGNVHSKSLSRSERKRLAFATEVLTDPGILFCDEPTSGLDSFMSSQVAVSLQLLASRGKTVISTIHQPSSQVYDMADSLILMANCQVVYQGNAADVGKFFNGCGHPCPKYIGLPDHFMKVVSRSEQESEHDYNSRVDVISTIIGLVYFRTEFTKDTVMNHKGAAFRAVADMTFIFMFPCIYVFTEEIPIVVREFQANTYMPSAYYIALNFADTVQYLLLPMVYSTIVYLAAGYSGLFSQFIMFAILNIIVANVAASVAYAAACIFGSLSIAATYLPVITSPFLTFAGFFIDLRTIPLYFKFLTHLSWFKYAYESHLIILLKPVGSIPGCPSNNSHDAPVCSAKDGGELLTNLGFNKNVLWANVAILLLMIVLIRLIGLVAFSIRIRRS</sequence>
<dbReference type="Proteomes" id="UP000271162">
    <property type="component" value="Unassembled WGS sequence"/>
</dbReference>
<evidence type="ECO:0000256" key="5">
    <source>
        <dbReference type="ARBA" id="ARBA00022989"/>
    </source>
</evidence>
<reference evidence="11 12" key="2">
    <citation type="submission" date="2018-11" db="EMBL/GenBank/DDBJ databases">
        <authorList>
            <consortium name="Pathogen Informatics"/>
        </authorList>
    </citation>
    <scope>NUCLEOTIDE SEQUENCE [LARGE SCALE GENOMIC DNA]</scope>
</reference>
<dbReference type="WBParaSite" id="NBR_0001393701-mRNA-1">
    <property type="protein sequence ID" value="NBR_0001393701-mRNA-1"/>
    <property type="gene ID" value="NBR_0001393701"/>
</dbReference>
<dbReference type="OMA" id="MAFNKER"/>
<reference evidence="13" key="1">
    <citation type="submission" date="2017-02" db="UniProtKB">
        <authorList>
            <consortium name="WormBaseParasite"/>
        </authorList>
    </citation>
    <scope>IDENTIFICATION</scope>
</reference>
<dbReference type="InterPro" id="IPR013525">
    <property type="entry name" value="ABC2_TM"/>
</dbReference>
<accession>A0A0N4YBS0</accession>
<feature type="domain" description="ABC transporter" evidence="8">
    <location>
        <begin position="12"/>
        <end position="121"/>
    </location>
</feature>
<evidence type="ECO:0000259" key="9">
    <source>
        <dbReference type="Pfam" id="PF01061"/>
    </source>
</evidence>
<dbReference type="Pfam" id="PF19055">
    <property type="entry name" value="ABC2_membrane_7"/>
    <property type="match status" value="1"/>
</dbReference>
<gene>
    <name evidence="11" type="ORF">NBR_LOCUS13938</name>
</gene>
<comment type="similarity">
    <text evidence="2">Belongs to the ABC transporter superfamily. ABCG family. Eye pigment precursor importer (TC 3.A.1.204) subfamily.</text>
</comment>
<dbReference type="GO" id="GO:0005524">
    <property type="term" value="F:ATP binding"/>
    <property type="evidence" value="ECO:0007669"/>
    <property type="project" value="InterPro"/>
</dbReference>
<evidence type="ECO:0000313" key="13">
    <source>
        <dbReference type="WBParaSite" id="NBR_0001393701-mRNA-1"/>
    </source>
</evidence>
<dbReference type="GO" id="GO:0140359">
    <property type="term" value="F:ABC-type transporter activity"/>
    <property type="evidence" value="ECO:0007669"/>
    <property type="project" value="InterPro"/>
</dbReference>
<dbReference type="EMBL" id="UYSL01021195">
    <property type="protein sequence ID" value="VDL77527.1"/>
    <property type="molecule type" value="Genomic_DNA"/>
</dbReference>
<dbReference type="InterPro" id="IPR043926">
    <property type="entry name" value="ABCG_dom"/>
</dbReference>